<dbReference type="PROSITE" id="PS50911">
    <property type="entry name" value="CHAP"/>
    <property type="match status" value="1"/>
</dbReference>
<dbReference type="InterPro" id="IPR007921">
    <property type="entry name" value="CHAP_dom"/>
</dbReference>
<gene>
    <name evidence="3" type="ORF">BCR33DRAFT_721959</name>
</gene>
<feature type="domain" description="Peptidase C51" evidence="2">
    <location>
        <begin position="82"/>
        <end position="224"/>
    </location>
</feature>
<evidence type="ECO:0000313" key="3">
    <source>
        <dbReference type="EMBL" id="ORY36750.1"/>
    </source>
</evidence>
<keyword evidence="4" id="KW-1185">Reference proteome</keyword>
<dbReference type="OrthoDB" id="299748at2759"/>
<dbReference type="InterPro" id="IPR038765">
    <property type="entry name" value="Papain-like_cys_pep_sf"/>
</dbReference>
<dbReference type="Proteomes" id="UP000193642">
    <property type="component" value="Unassembled WGS sequence"/>
</dbReference>
<dbReference type="GO" id="GO:0016874">
    <property type="term" value="F:ligase activity"/>
    <property type="evidence" value="ECO:0007669"/>
    <property type="project" value="TreeGrafter"/>
</dbReference>
<dbReference type="AlphaFoldDB" id="A0A1Y2BPU3"/>
<evidence type="ECO:0000256" key="1">
    <source>
        <dbReference type="SAM" id="MobiDB-lite"/>
    </source>
</evidence>
<sequence>MTPKPAQTKSQQPFHSHTPRSPYLTNIIRLIKRYAPPILLTISLVATFLQTSKFHKITSKHLEPAPFGTLLGTTLNGVQVFSCNSTATSPIEPNYVNGIYTGEKWQCVELARRYLIITQNITFDSIEMAYDIFDLPNFQGIDGSSVLISKHKNTLSTTRPVVGSLLIWASQGFYVPTGHVAVITHVTDDFVEIAEQNVQDTVWLPNQHFSRRLSLICSPTCTITDTYEGEILGWMTVKQ</sequence>
<feature type="region of interest" description="Disordered" evidence="1">
    <location>
        <begin position="1"/>
        <end position="20"/>
    </location>
</feature>
<dbReference type="Gene3D" id="3.90.1720.10">
    <property type="entry name" value="endopeptidase domain like (from Nostoc punctiforme)"/>
    <property type="match status" value="1"/>
</dbReference>
<reference evidence="3 4" key="1">
    <citation type="submission" date="2016-07" db="EMBL/GenBank/DDBJ databases">
        <title>Pervasive Adenine N6-methylation of Active Genes in Fungi.</title>
        <authorList>
            <consortium name="DOE Joint Genome Institute"/>
            <person name="Mondo S.J."/>
            <person name="Dannebaum R.O."/>
            <person name="Kuo R.C."/>
            <person name="Labutti K."/>
            <person name="Haridas S."/>
            <person name="Kuo A."/>
            <person name="Salamov A."/>
            <person name="Ahrendt S.R."/>
            <person name="Lipzen A."/>
            <person name="Sullivan W."/>
            <person name="Andreopoulos W.B."/>
            <person name="Clum A."/>
            <person name="Lindquist E."/>
            <person name="Daum C."/>
            <person name="Ramamoorthy G.K."/>
            <person name="Gryganskyi A."/>
            <person name="Culley D."/>
            <person name="Magnuson J.K."/>
            <person name="James T.Y."/>
            <person name="O'Malley M.A."/>
            <person name="Stajich J.E."/>
            <person name="Spatafora J.W."/>
            <person name="Visel A."/>
            <person name="Grigoriev I.V."/>
        </authorList>
    </citation>
    <scope>NUCLEOTIDE SEQUENCE [LARGE SCALE GENOMIC DNA]</scope>
    <source>
        <strain evidence="3 4">JEL800</strain>
    </source>
</reference>
<dbReference type="InterPro" id="IPR051705">
    <property type="entry name" value="Gsp_Synthetase/Amidase"/>
</dbReference>
<accession>A0A1Y2BPU3</accession>
<dbReference type="SUPFAM" id="SSF54001">
    <property type="entry name" value="Cysteine proteinases"/>
    <property type="match status" value="1"/>
</dbReference>
<feature type="compositionally biased region" description="Polar residues" evidence="1">
    <location>
        <begin position="1"/>
        <end position="15"/>
    </location>
</feature>
<organism evidence="3 4">
    <name type="scientific">Rhizoclosmatium globosum</name>
    <dbReference type="NCBI Taxonomy" id="329046"/>
    <lineage>
        <taxon>Eukaryota</taxon>
        <taxon>Fungi</taxon>
        <taxon>Fungi incertae sedis</taxon>
        <taxon>Chytridiomycota</taxon>
        <taxon>Chytridiomycota incertae sedis</taxon>
        <taxon>Chytridiomycetes</taxon>
        <taxon>Chytridiales</taxon>
        <taxon>Chytriomycetaceae</taxon>
        <taxon>Rhizoclosmatium</taxon>
    </lineage>
</organism>
<proteinExistence type="predicted"/>
<dbReference type="EMBL" id="MCGO01000054">
    <property type="protein sequence ID" value="ORY36750.1"/>
    <property type="molecule type" value="Genomic_DNA"/>
</dbReference>
<evidence type="ECO:0000259" key="2">
    <source>
        <dbReference type="PROSITE" id="PS50911"/>
    </source>
</evidence>
<protein>
    <recommendedName>
        <fullName evidence="2">Peptidase C51 domain-containing protein</fullName>
    </recommendedName>
</protein>
<evidence type="ECO:0000313" key="4">
    <source>
        <dbReference type="Proteomes" id="UP000193642"/>
    </source>
</evidence>
<dbReference type="Pfam" id="PF05257">
    <property type="entry name" value="CHAP"/>
    <property type="match status" value="1"/>
</dbReference>
<dbReference type="PANTHER" id="PTHR30094">
    <property type="entry name" value="BIFUNCTIONAL GLUTATHIONYLSPERMIDINE SYNTHETASE/AMIDASE-RELATED"/>
    <property type="match status" value="1"/>
</dbReference>
<dbReference type="PANTHER" id="PTHR30094:SF0">
    <property type="entry name" value="BIFUNCTIONAL GLUTATHIONYLSPERMIDINE SYNTHETASE_AMIDASE-RELATED"/>
    <property type="match status" value="1"/>
</dbReference>
<name>A0A1Y2BPU3_9FUNG</name>
<comment type="caution">
    <text evidence="3">The sequence shown here is derived from an EMBL/GenBank/DDBJ whole genome shotgun (WGS) entry which is preliminary data.</text>
</comment>